<keyword evidence="6 9" id="KW-1133">Transmembrane helix</keyword>
<accession>A0A3S3UPW2</accession>
<evidence type="ECO:0000313" key="12">
    <source>
        <dbReference type="Proteomes" id="UP000287168"/>
    </source>
</evidence>
<reference evidence="11 12" key="1">
    <citation type="journal article" date="2015" name="Int. J. Syst. Evol. Microbiol.">
        <title>Gemmobacter intermedius sp. nov., isolated from a white stork (Ciconia ciconia).</title>
        <authorList>
            <person name="Kampfer P."/>
            <person name="Jerzak L."/>
            <person name="Wilharm G."/>
            <person name="Golke J."/>
            <person name="Busse H.J."/>
            <person name="Glaeser S.P."/>
        </authorList>
    </citation>
    <scope>NUCLEOTIDE SEQUENCE [LARGE SCALE GENOMIC DNA]</scope>
    <source>
        <strain evidence="11 12">119/4</strain>
    </source>
</reference>
<dbReference type="InterPro" id="IPR007387">
    <property type="entry name" value="TRAP_DctQ"/>
</dbReference>
<organism evidence="11 12">
    <name type="scientific">Falsigemmobacter intermedius</name>
    <dbReference type="NCBI Taxonomy" id="1553448"/>
    <lineage>
        <taxon>Bacteria</taxon>
        <taxon>Pseudomonadati</taxon>
        <taxon>Pseudomonadota</taxon>
        <taxon>Alphaproteobacteria</taxon>
        <taxon>Rhodobacterales</taxon>
        <taxon>Paracoccaceae</taxon>
        <taxon>Falsigemmobacter</taxon>
    </lineage>
</organism>
<gene>
    <name evidence="11" type="ORF">EP867_16345</name>
</gene>
<evidence type="ECO:0000256" key="5">
    <source>
        <dbReference type="ARBA" id="ARBA00022692"/>
    </source>
</evidence>
<dbReference type="GO" id="GO:0022857">
    <property type="term" value="F:transmembrane transporter activity"/>
    <property type="evidence" value="ECO:0007669"/>
    <property type="project" value="UniProtKB-UniRule"/>
</dbReference>
<feature type="transmembrane region" description="Helical" evidence="9">
    <location>
        <begin position="12"/>
        <end position="32"/>
    </location>
</feature>
<evidence type="ECO:0000256" key="7">
    <source>
        <dbReference type="ARBA" id="ARBA00023136"/>
    </source>
</evidence>
<keyword evidence="7 9" id="KW-0472">Membrane</keyword>
<feature type="transmembrane region" description="Helical" evidence="9">
    <location>
        <begin position="44"/>
        <end position="66"/>
    </location>
</feature>
<keyword evidence="3" id="KW-1003">Cell membrane</keyword>
<comment type="similarity">
    <text evidence="8 9">Belongs to the TRAP transporter small permease family.</text>
</comment>
<evidence type="ECO:0000259" key="10">
    <source>
        <dbReference type="Pfam" id="PF04290"/>
    </source>
</evidence>
<comment type="subunit">
    <text evidence="9">The complex comprises the extracytoplasmic solute receptor protein and the two transmembrane proteins.</text>
</comment>
<dbReference type="RefSeq" id="WP_128490540.1">
    <property type="nucleotide sequence ID" value="NZ_JBHLXB010000028.1"/>
</dbReference>
<evidence type="ECO:0000256" key="4">
    <source>
        <dbReference type="ARBA" id="ARBA00022519"/>
    </source>
</evidence>
<dbReference type="PANTHER" id="PTHR35011">
    <property type="entry name" value="2,3-DIKETO-L-GULONATE TRAP TRANSPORTER SMALL PERMEASE PROTEIN YIAM"/>
    <property type="match status" value="1"/>
</dbReference>
<dbReference type="GO" id="GO:0015740">
    <property type="term" value="P:C4-dicarboxylate transport"/>
    <property type="evidence" value="ECO:0007669"/>
    <property type="project" value="TreeGrafter"/>
</dbReference>
<comment type="caution">
    <text evidence="11">The sequence shown here is derived from an EMBL/GenBank/DDBJ whole genome shotgun (WGS) entry which is preliminary data.</text>
</comment>
<feature type="transmembrane region" description="Helical" evidence="9">
    <location>
        <begin position="87"/>
        <end position="111"/>
    </location>
</feature>
<dbReference type="Proteomes" id="UP000287168">
    <property type="component" value="Unassembled WGS sequence"/>
</dbReference>
<keyword evidence="2 9" id="KW-0813">Transport</keyword>
<evidence type="ECO:0000313" key="11">
    <source>
        <dbReference type="EMBL" id="RWY38443.1"/>
    </source>
</evidence>
<keyword evidence="4 9" id="KW-0997">Cell inner membrane</keyword>
<evidence type="ECO:0000256" key="9">
    <source>
        <dbReference type="RuleBase" id="RU369079"/>
    </source>
</evidence>
<dbReference type="OrthoDB" id="4250245at2"/>
<proteinExistence type="inferred from homology"/>
<dbReference type="InterPro" id="IPR055348">
    <property type="entry name" value="DctQ"/>
</dbReference>
<evidence type="ECO:0000256" key="3">
    <source>
        <dbReference type="ARBA" id="ARBA00022475"/>
    </source>
</evidence>
<sequence length="181" mass="19952">MTRINQFMRRLTDILGWFSALLVVLLILHVGMDVVMRTFFKTPLVGTIEFVSIFYMVGLTFLPLALAERYDTHIIVEVLTELMPKRVVHVLIILATLLIVLICGLLCLRSWQEAWSQYQRGSTVLIAGAGSLVSWPSYFALPVGFAVAALTSLCKFFCLLTGTPFGEPAGLPAGEGSDVRG</sequence>
<dbReference type="EMBL" id="SBLC01000037">
    <property type="protein sequence ID" value="RWY38443.1"/>
    <property type="molecule type" value="Genomic_DNA"/>
</dbReference>
<protein>
    <recommendedName>
        <fullName evidence="9">TRAP transporter small permease protein</fullName>
    </recommendedName>
</protein>
<evidence type="ECO:0000256" key="2">
    <source>
        <dbReference type="ARBA" id="ARBA00022448"/>
    </source>
</evidence>
<comment type="function">
    <text evidence="9">Part of the tripartite ATP-independent periplasmic (TRAP) transport system.</text>
</comment>
<evidence type="ECO:0000256" key="6">
    <source>
        <dbReference type="ARBA" id="ARBA00022989"/>
    </source>
</evidence>
<comment type="caution">
    <text evidence="9">Lacks conserved residue(s) required for the propagation of feature annotation.</text>
</comment>
<dbReference type="Pfam" id="PF04290">
    <property type="entry name" value="DctQ"/>
    <property type="match status" value="1"/>
</dbReference>
<keyword evidence="12" id="KW-1185">Reference proteome</keyword>
<name>A0A3S3UPW2_9RHOB</name>
<evidence type="ECO:0000256" key="8">
    <source>
        <dbReference type="ARBA" id="ARBA00038436"/>
    </source>
</evidence>
<dbReference type="PANTHER" id="PTHR35011:SF2">
    <property type="entry name" value="2,3-DIKETO-L-GULONATE TRAP TRANSPORTER SMALL PERMEASE PROTEIN YIAM"/>
    <property type="match status" value="1"/>
</dbReference>
<keyword evidence="5 9" id="KW-0812">Transmembrane</keyword>
<evidence type="ECO:0000256" key="1">
    <source>
        <dbReference type="ARBA" id="ARBA00004429"/>
    </source>
</evidence>
<dbReference type="AlphaFoldDB" id="A0A3S3UPW2"/>
<feature type="domain" description="Tripartite ATP-independent periplasmic transporters DctQ component" evidence="10">
    <location>
        <begin position="26"/>
        <end position="161"/>
    </location>
</feature>
<dbReference type="GO" id="GO:0005886">
    <property type="term" value="C:plasma membrane"/>
    <property type="evidence" value="ECO:0007669"/>
    <property type="project" value="UniProtKB-SubCell"/>
</dbReference>
<comment type="subcellular location">
    <subcellularLocation>
        <location evidence="1 9">Cell inner membrane</location>
        <topology evidence="1 9">Multi-pass membrane protein</topology>
    </subcellularLocation>
</comment>